<reference evidence="2 3" key="1">
    <citation type="submission" date="2017-01" db="EMBL/GenBank/DDBJ databases">
        <authorList>
            <person name="Mah S.A."/>
            <person name="Swanson W.J."/>
            <person name="Moy G.W."/>
            <person name="Vacquier V.D."/>
        </authorList>
    </citation>
    <scope>NUCLEOTIDE SEQUENCE [LARGE SCALE GENOMIC DNA]</scope>
    <source>
        <strain evidence="2 3">DSM 11589</strain>
    </source>
</reference>
<dbReference type="InterPro" id="IPR050993">
    <property type="entry name" value="Isochorismatase_domain"/>
</dbReference>
<dbReference type="Pfam" id="PF00857">
    <property type="entry name" value="Isochorismatase"/>
    <property type="match status" value="1"/>
</dbReference>
<dbReference type="InterPro" id="IPR036380">
    <property type="entry name" value="Isochorismatase-like_sf"/>
</dbReference>
<protein>
    <submittedName>
        <fullName evidence="2">Nicotinamidase-related amidase</fullName>
    </submittedName>
</protein>
<evidence type="ECO:0000313" key="3">
    <source>
        <dbReference type="Proteomes" id="UP000185678"/>
    </source>
</evidence>
<dbReference type="OrthoDB" id="9796958at2"/>
<dbReference type="Proteomes" id="UP000185678">
    <property type="component" value="Unassembled WGS sequence"/>
</dbReference>
<dbReference type="EMBL" id="FTOA01000003">
    <property type="protein sequence ID" value="SIS75363.1"/>
    <property type="molecule type" value="Genomic_DNA"/>
</dbReference>
<sequence length="181" mass="20250">MVIERARSCCVIVDVQEKLCPVMDDPREVIYNSSRLLRGAAHLEVPVIVTEQYSKGIGPTMADLRPYYDTTATIEKITFSCTGEPVFTDRLKQLDRPQVVVAGIEAHVCVQQTCLGLQAAGYQVFVVEDACSSRRRKDKDLALARMAQNGIDVVSTEMVLFEWLGRGDDPQFRTVLNQLIK</sequence>
<organism evidence="2 3">
    <name type="scientific">Insolitispirillum peregrinum</name>
    <dbReference type="NCBI Taxonomy" id="80876"/>
    <lineage>
        <taxon>Bacteria</taxon>
        <taxon>Pseudomonadati</taxon>
        <taxon>Pseudomonadota</taxon>
        <taxon>Alphaproteobacteria</taxon>
        <taxon>Rhodospirillales</taxon>
        <taxon>Novispirillaceae</taxon>
        <taxon>Insolitispirillum</taxon>
    </lineage>
</organism>
<gene>
    <name evidence="2" type="ORF">SAMN05421779_103446</name>
</gene>
<dbReference type="Gene3D" id="3.40.50.850">
    <property type="entry name" value="Isochorismatase-like"/>
    <property type="match status" value="1"/>
</dbReference>
<name>A0A1N7LNE1_9PROT</name>
<accession>A0A1N7LNE1</accession>
<evidence type="ECO:0000259" key="1">
    <source>
        <dbReference type="Pfam" id="PF00857"/>
    </source>
</evidence>
<evidence type="ECO:0000313" key="2">
    <source>
        <dbReference type="EMBL" id="SIS75363.1"/>
    </source>
</evidence>
<dbReference type="PANTHER" id="PTHR14119:SF3">
    <property type="entry name" value="ISOCHORISMATASE DOMAIN-CONTAINING PROTEIN 2"/>
    <property type="match status" value="1"/>
</dbReference>
<dbReference type="RefSeq" id="WP_076400136.1">
    <property type="nucleotide sequence ID" value="NZ_FTOA01000003.1"/>
</dbReference>
<feature type="domain" description="Isochorismatase-like" evidence="1">
    <location>
        <begin position="8"/>
        <end position="157"/>
    </location>
</feature>
<dbReference type="STRING" id="80876.SAMN05421779_103446"/>
<keyword evidence="3" id="KW-1185">Reference proteome</keyword>
<dbReference type="CDD" id="cd01012">
    <property type="entry name" value="YcaC_related"/>
    <property type="match status" value="1"/>
</dbReference>
<dbReference type="AlphaFoldDB" id="A0A1N7LNE1"/>
<dbReference type="SUPFAM" id="SSF52499">
    <property type="entry name" value="Isochorismatase-like hydrolases"/>
    <property type="match status" value="1"/>
</dbReference>
<proteinExistence type="predicted"/>
<dbReference type="PANTHER" id="PTHR14119">
    <property type="entry name" value="HYDROLASE"/>
    <property type="match status" value="1"/>
</dbReference>
<dbReference type="InterPro" id="IPR000868">
    <property type="entry name" value="Isochorismatase-like_dom"/>
</dbReference>